<dbReference type="InterPro" id="IPR051167">
    <property type="entry name" value="Prolyl_oligopep/macrocyclase"/>
</dbReference>
<dbReference type="SUPFAM" id="SSF50993">
    <property type="entry name" value="Peptidase/esterase 'gauge' domain"/>
    <property type="match status" value="1"/>
</dbReference>
<feature type="domain" description="Peptidase S9A N-terminal" evidence="1">
    <location>
        <begin position="12"/>
        <end position="155"/>
    </location>
</feature>
<sequence length="221" mass="25434">MLYYQELLNLENITGKISPRTLFDKMDAMYMYVDHDDESMLILTNRDAPMFKLIRISLKNSSVWDVVPENKQAVLESARSVAEDRLLIKYIEDVKHRIYVHELATGQRLYSLPLENGSVHEIVGNKESAEVFLRFDSFTVPAIIYRIDFAAAKTTNIPALEEWRRTTVPMYIMSLKDTPRNGSSPTILDGYGVEKMRRKPNRGEKSQINSPVYCCTQLFGT</sequence>
<name>A0A0C2H6N4_9BILA</name>
<dbReference type="EMBL" id="KN727705">
    <property type="protein sequence ID" value="KIH65106.1"/>
    <property type="molecule type" value="Genomic_DNA"/>
</dbReference>
<evidence type="ECO:0000313" key="2">
    <source>
        <dbReference type="EMBL" id="KIH65106.1"/>
    </source>
</evidence>
<reference evidence="2 3" key="1">
    <citation type="submission" date="2013-12" db="EMBL/GenBank/DDBJ databases">
        <title>Draft genome of the parsitic nematode Ancylostoma duodenale.</title>
        <authorList>
            <person name="Mitreva M."/>
        </authorList>
    </citation>
    <scope>NUCLEOTIDE SEQUENCE [LARGE SCALE GENOMIC DNA]</scope>
    <source>
        <strain evidence="2 3">Zhejiang</strain>
    </source>
</reference>
<proteinExistence type="predicted"/>
<dbReference type="GO" id="GO:0004252">
    <property type="term" value="F:serine-type endopeptidase activity"/>
    <property type="evidence" value="ECO:0007669"/>
    <property type="project" value="InterPro"/>
</dbReference>
<evidence type="ECO:0000313" key="3">
    <source>
        <dbReference type="Proteomes" id="UP000054047"/>
    </source>
</evidence>
<protein>
    <recommendedName>
        <fullName evidence="1">Peptidase S9A N-terminal domain-containing protein</fullName>
    </recommendedName>
</protein>
<dbReference type="GO" id="GO:0070012">
    <property type="term" value="F:oligopeptidase activity"/>
    <property type="evidence" value="ECO:0007669"/>
    <property type="project" value="TreeGrafter"/>
</dbReference>
<dbReference type="OrthoDB" id="5872144at2759"/>
<dbReference type="Proteomes" id="UP000054047">
    <property type="component" value="Unassembled WGS sequence"/>
</dbReference>
<dbReference type="InterPro" id="IPR023302">
    <property type="entry name" value="Pept_S9A_N"/>
</dbReference>
<dbReference type="PANTHER" id="PTHR42881">
    <property type="entry name" value="PROLYL ENDOPEPTIDASE"/>
    <property type="match status" value="1"/>
</dbReference>
<gene>
    <name evidence="2" type="ORF">ANCDUO_04575</name>
</gene>
<dbReference type="Gene3D" id="2.130.10.120">
    <property type="entry name" value="Prolyl oligopeptidase, N-terminal domain"/>
    <property type="match status" value="1"/>
</dbReference>
<dbReference type="AlphaFoldDB" id="A0A0C2H6N4"/>
<organism evidence="2 3">
    <name type="scientific">Ancylostoma duodenale</name>
    <dbReference type="NCBI Taxonomy" id="51022"/>
    <lineage>
        <taxon>Eukaryota</taxon>
        <taxon>Metazoa</taxon>
        <taxon>Ecdysozoa</taxon>
        <taxon>Nematoda</taxon>
        <taxon>Chromadorea</taxon>
        <taxon>Rhabditida</taxon>
        <taxon>Rhabditina</taxon>
        <taxon>Rhabditomorpha</taxon>
        <taxon>Strongyloidea</taxon>
        <taxon>Ancylostomatidae</taxon>
        <taxon>Ancylostomatinae</taxon>
        <taxon>Ancylostoma</taxon>
    </lineage>
</organism>
<accession>A0A0C2H6N4</accession>
<dbReference type="Pfam" id="PF02897">
    <property type="entry name" value="Peptidase_S9_N"/>
    <property type="match status" value="1"/>
</dbReference>
<dbReference type="PANTHER" id="PTHR42881:SF2">
    <property type="entry name" value="PROLYL ENDOPEPTIDASE"/>
    <property type="match status" value="1"/>
</dbReference>
<keyword evidence="3" id="KW-1185">Reference proteome</keyword>
<evidence type="ECO:0000259" key="1">
    <source>
        <dbReference type="Pfam" id="PF02897"/>
    </source>
</evidence>
<dbReference type="GO" id="GO:0005829">
    <property type="term" value="C:cytosol"/>
    <property type="evidence" value="ECO:0007669"/>
    <property type="project" value="TreeGrafter"/>
</dbReference>